<name>A0AA37STU4_9BACT</name>
<reference evidence="1" key="1">
    <citation type="journal article" date="2014" name="Int. J. Syst. Evol. Microbiol.">
        <title>Complete genome sequence of Corynebacterium casei LMG S-19264T (=DSM 44701T), isolated from a smear-ripened cheese.</title>
        <authorList>
            <consortium name="US DOE Joint Genome Institute (JGI-PGF)"/>
            <person name="Walter F."/>
            <person name="Albersmeier A."/>
            <person name="Kalinowski J."/>
            <person name="Ruckert C."/>
        </authorList>
    </citation>
    <scope>NUCLEOTIDE SEQUENCE</scope>
    <source>
        <strain evidence="1">NBRC 108769</strain>
    </source>
</reference>
<gene>
    <name evidence="1" type="ORF">GCM10007940_41350</name>
</gene>
<sequence>MSKTLKDILGKGFEYIRVEGFNTKNPKIFIEDGKIKKCIQAVKALDIQIVYCSTDNIDYLTDPAFLQTKKLSLSSYNLKSISPIFQLKKLTNLSFNGEIQEEVDFSNFKKLTTLYCDMPKHYTNLSALTKLKDVTITNYLKSDLSEFTPLVQIKKLSLYNTEIEKLNGITNLNKLTSLKIHHALKLKSIKELETLKDSLTHLEIHFSNISDLSPIGTLVHLKKLSLRALKDVGDLSFISNCTALQELGLNQLKDVDSLDFLSGLTNFKSLQIYPWAVSVKDGSYLPLTQKLNEMGKLFQLLQWEEVYKHLDDDGKKEYHEFHDISKLDFIKREFHFHVYENFSPPYTKENCDLVDQVIYGLIDNLEKDPDLSKKEKVDLIKESVLKLNEIDEQITGFIETGEREYLCDVLDEIALAVDINIEEYEDGIASEWREW</sequence>
<dbReference type="Proteomes" id="UP001156666">
    <property type="component" value="Unassembled WGS sequence"/>
</dbReference>
<dbReference type="AlphaFoldDB" id="A0AA37STU4"/>
<organism evidence="1 2">
    <name type="scientific">Portibacter lacus</name>
    <dbReference type="NCBI Taxonomy" id="1099794"/>
    <lineage>
        <taxon>Bacteria</taxon>
        <taxon>Pseudomonadati</taxon>
        <taxon>Bacteroidota</taxon>
        <taxon>Saprospiria</taxon>
        <taxon>Saprospirales</taxon>
        <taxon>Haliscomenobacteraceae</taxon>
        <taxon>Portibacter</taxon>
    </lineage>
</organism>
<dbReference type="SUPFAM" id="SSF52058">
    <property type="entry name" value="L domain-like"/>
    <property type="match status" value="1"/>
</dbReference>
<evidence type="ECO:0000313" key="2">
    <source>
        <dbReference type="Proteomes" id="UP001156666"/>
    </source>
</evidence>
<evidence type="ECO:0000313" key="1">
    <source>
        <dbReference type="EMBL" id="GLR19519.1"/>
    </source>
</evidence>
<reference evidence="1" key="2">
    <citation type="submission" date="2023-01" db="EMBL/GenBank/DDBJ databases">
        <title>Draft genome sequence of Portibacter lacus strain NBRC 108769.</title>
        <authorList>
            <person name="Sun Q."/>
            <person name="Mori K."/>
        </authorList>
    </citation>
    <scope>NUCLEOTIDE SEQUENCE</scope>
    <source>
        <strain evidence="1">NBRC 108769</strain>
    </source>
</reference>
<dbReference type="RefSeq" id="WP_235291784.1">
    <property type="nucleotide sequence ID" value="NZ_BSOH01000027.1"/>
</dbReference>
<protein>
    <recommendedName>
        <fullName evidence="3">Leucine-rich repeat domain-containing protein</fullName>
    </recommendedName>
</protein>
<dbReference type="EMBL" id="BSOH01000027">
    <property type="protein sequence ID" value="GLR19519.1"/>
    <property type="molecule type" value="Genomic_DNA"/>
</dbReference>
<dbReference type="Gene3D" id="3.80.10.10">
    <property type="entry name" value="Ribonuclease Inhibitor"/>
    <property type="match status" value="2"/>
</dbReference>
<keyword evidence="2" id="KW-1185">Reference proteome</keyword>
<comment type="caution">
    <text evidence="1">The sequence shown here is derived from an EMBL/GenBank/DDBJ whole genome shotgun (WGS) entry which is preliminary data.</text>
</comment>
<accession>A0AA37STU4</accession>
<evidence type="ECO:0008006" key="3">
    <source>
        <dbReference type="Google" id="ProtNLM"/>
    </source>
</evidence>
<dbReference type="InterPro" id="IPR032675">
    <property type="entry name" value="LRR_dom_sf"/>
</dbReference>
<proteinExistence type="predicted"/>